<dbReference type="GO" id="GO:0005783">
    <property type="term" value="C:endoplasmic reticulum"/>
    <property type="evidence" value="ECO:0007669"/>
    <property type="project" value="UniProtKB-SubCell"/>
</dbReference>
<comment type="subcellular location">
    <subcellularLocation>
        <location evidence="6">Endoplasmic reticulum</location>
    </subcellularLocation>
    <subcellularLocation>
        <location evidence="6">Golgi apparatus</location>
        <location evidence="6">cis-Golgi network</location>
    </subcellularLocation>
</comment>
<gene>
    <name evidence="8" type="ORF">J8273_8493</name>
</gene>
<dbReference type="GO" id="GO:0006888">
    <property type="term" value="P:endoplasmic reticulum to Golgi vesicle-mediated transport"/>
    <property type="evidence" value="ECO:0007669"/>
    <property type="project" value="UniProtKB-UniRule"/>
</dbReference>
<dbReference type="EMBL" id="JAHDYR010000067">
    <property type="protein sequence ID" value="KAG9389814.1"/>
    <property type="molecule type" value="Genomic_DNA"/>
</dbReference>
<feature type="region of interest" description="Disordered" evidence="7">
    <location>
        <begin position="123"/>
        <end position="145"/>
    </location>
</feature>
<dbReference type="InterPro" id="IPR011012">
    <property type="entry name" value="Longin-like_dom_sf"/>
</dbReference>
<dbReference type="InterPro" id="IPR007233">
    <property type="entry name" value="TRAPPC"/>
</dbReference>
<comment type="similarity">
    <text evidence="5">Belongs to the TRAPP small subunits family. BET5 subfamily.</text>
</comment>
<evidence type="ECO:0000313" key="9">
    <source>
        <dbReference type="Proteomes" id="UP000717585"/>
    </source>
</evidence>
<keyword evidence="1 6" id="KW-0813">Transport</keyword>
<name>A0A8J6DXB4_9EUKA</name>
<dbReference type="SUPFAM" id="SSF64356">
    <property type="entry name" value="SNARE-like"/>
    <property type="match status" value="1"/>
</dbReference>
<dbReference type="Pfam" id="PF04099">
    <property type="entry name" value="Sybindin"/>
    <property type="match status" value="1"/>
</dbReference>
<keyword evidence="3 6" id="KW-0931">ER-Golgi transport</keyword>
<reference evidence="8" key="1">
    <citation type="submission" date="2021-05" db="EMBL/GenBank/DDBJ databases">
        <title>A free-living protist that lacks canonical eukaryotic 1 DNA replication and segregation systems.</title>
        <authorList>
            <person name="Salas-Leiva D.E."/>
            <person name="Tromer E.C."/>
            <person name="Curtis B.A."/>
            <person name="Jerlstrom-Hultqvist J."/>
            <person name="Kolisko M."/>
            <person name="Yi Z."/>
            <person name="Salas-Leiva J.S."/>
            <person name="Gallot-Lavallee L."/>
            <person name="Kops G.J.P.L."/>
            <person name="Archibald J.M."/>
            <person name="Simpson A.G.B."/>
            <person name="Roger A.J."/>
        </authorList>
    </citation>
    <scope>NUCLEOTIDE SEQUENCE</scope>
    <source>
        <strain evidence="8">BICM</strain>
    </source>
</reference>
<keyword evidence="9" id="KW-1185">Reference proteome</keyword>
<dbReference type="GO" id="GO:0005794">
    <property type="term" value="C:Golgi apparatus"/>
    <property type="evidence" value="ECO:0007669"/>
    <property type="project" value="UniProtKB-SubCell"/>
</dbReference>
<evidence type="ECO:0000256" key="2">
    <source>
        <dbReference type="ARBA" id="ARBA00022824"/>
    </source>
</evidence>
<proteinExistence type="inferred from homology"/>
<evidence type="ECO:0000256" key="6">
    <source>
        <dbReference type="RuleBase" id="RU366065"/>
    </source>
</evidence>
<evidence type="ECO:0000313" key="8">
    <source>
        <dbReference type="EMBL" id="KAG9389814.1"/>
    </source>
</evidence>
<dbReference type="OrthoDB" id="246406at2759"/>
<dbReference type="SMART" id="SM01399">
    <property type="entry name" value="Sybindin"/>
    <property type="match status" value="1"/>
</dbReference>
<keyword evidence="4 6" id="KW-0333">Golgi apparatus</keyword>
<evidence type="ECO:0000256" key="4">
    <source>
        <dbReference type="ARBA" id="ARBA00023034"/>
    </source>
</evidence>
<dbReference type="PANTHER" id="PTHR23249">
    <property type="entry name" value="TRAFFICKING PROTEIN PARTICLE COMPLEX SUBUNIT"/>
    <property type="match status" value="1"/>
</dbReference>
<sequence length="165" mass="18091">MSSICMLVIFNRSGEPIFERSYQWSPTMRALLPQTTPCLNDEAVGLLSGLVFSLRPFVSKISPKNSADSVNCFTTEEKTYHLLETATGLKFIIVTGPNVTPMTNELQQIYQLFASTVALNPLNRPHQASEDAPSEGKADNKKPNGQIVSASFCTALDSFLTRLSS</sequence>
<evidence type="ECO:0000256" key="5">
    <source>
        <dbReference type="ARBA" id="ARBA00038167"/>
    </source>
</evidence>
<dbReference type="GO" id="GO:0030008">
    <property type="term" value="C:TRAPP complex"/>
    <property type="evidence" value="ECO:0007669"/>
    <property type="project" value="UniProtKB-UniRule"/>
</dbReference>
<evidence type="ECO:0000256" key="3">
    <source>
        <dbReference type="ARBA" id="ARBA00022892"/>
    </source>
</evidence>
<organism evidence="8 9">
    <name type="scientific">Carpediemonas membranifera</name>
    <dbReference type="NCBI Taxonomy" id="201153"/>
    <lineage>
        <taxon>Eukaryota</taxon>
        <taxon>Metamonada</taxon>
        <taxon>Carpediemonas-like organisms</taxon>
        <taxon>Carpediemonas</taxon>
    </lineage>
</organism>
<evidence type="ECO:0000256" key="7">
    <source>
        <dbReference type="SAM" id="MobiDB-lite"/>
    </source>
</evidence>
<dbReference type="AlphaFoldDB" id="A0A8J6DXB4"/>
<keyword evidence="2 6" id="KW-0256">Endoplasmic reticulum</keyword>
<evidence type="ECO:0000256" key="1">
    <source>
        <dbReference type="ARBA" id="ARBA00022448"/>
    </source>
</evidence>
<comment type="caution">
    <text evidence="8">The sequence shown here is derived from an EMBL/GenBank/DDBJ whole genome shotgun (WGS) entry which is preliminary data.</text>
</comment>
<dbReference type="Gene3D" id="3.30.450.70">
    <property type="match status" value="1"/>
</dbReference>
<comment type="subunit">
    <text evidence="6">Part of the multisubunit transport protein particle (TRAPP) complex.</text>
</comment>
<protein>
    <recommendedName>
        <fullName evidence="6">Trafficking protein particle complex subunit</fullName>
    </recommendedName>
</protein>
<dbReference type="Proteomes" id="UP000717585">
    <property type="component" value="Unassembled WGS sequence"/>
</dbReference>
<accession>A0A8J6DXB4</accession>
<dbReference type="PANTHER" id="PTHR23249:SF16">
    <property type="entry name" value="TRAFFICKING PROTEIN PARTICLE COMPLEX SUBUNIT 1"/>
    <property type="match status" value="1"/>
</dbReference>